<dbReference type="VEuPathDB" id="FungiDB:ACJ73_07317"/>
<comment type="caution">
    <text evidence="1">The sequence shown here is derived from an EMBL/GenBank/DDBJ whole genome shotgun (WGS) entry which is preliminary data.</text>
</comment>
<evidence type="ECO:0008006" key="3">
    <source>
        <dbReference type="Google" id="ProtNLM"/>
    </source>
</evidence>
<keyword evidence="2" id="KW-1185">Reference proteome</keyword>
<evidence type="ECO:0000313" key="2">
    <source>
        <dbReference type="Proteomes" id="UP000242791"/>
    </source>
</evidence>
<name>A0A1J9QYR9_9EURO</name>
<dbReference type="EMBL" id="LGTZ01001454">
    <property type="protein sequence ID" value="OJD21343.1"/>
    <property type="molecule type" value="Genomic_DNA"/>
</dbReference>
<dbReference type="AlphaFoldDB" id="A0A1J9QYR9"/>
<organism evidence="1 2">
    <name type="scientific">Blastomyces percursus</name>
    <dbReference type="NCBI Taxonomy" id="1658174"/>
    <lineage>
        <taxon>Eukaryota</taxon>
        <taxon>Fungi</taxon>
        <taxon>Dikarya</taxon>
        <taxon>Ascomycota</taxon>
        <taxon>Pezizomycotina</taxon>
        <taxon>Eurotiomycetes</taxon>
        <taxon>Eurotiomycetidae</taxon>
        <taxon>Onygenales</taxon>
        <taxon>Ajellomycetaceae</taxon>
        <taxon>Blastomyces</taxon>
    </lineage>
</organism>
<accession>A0A1J9QYR9</accession>
<protein>
    <recommendedName>
        <fullName evidence="3">Autophagy-related protein 16 domain-containing protein</fullName>
    </recommendedName>
</protein>
<dbReference type="OrthoDB" id="4191182at2759"/>
<dbReference type="Proteomes" id="UP000242791">
    <property type="component" value="Unassembled WGS sequence"/>
</dbReference>
<reference evidence="1 2" key="1">
    <citation type="submission" date="2015-08" db="EMBL/GenBank/DDBJ databases">
        <title>Emmonsia species relationships and genome sequence.</title>
        <authorList>
            <person name="Cuomo C.A."/>
            <person name="Schwartz I.S."/>
            <person name="Kenyon C."/>
            <person name="De Hoog G.S."/>
            <person name="Govender N.P."/>
            <person name="Botha A."/>
            <person name="Moreno L."/>
            <person name="De Vries M."/>
            <person name="Munoz J.F."/>
            <person name="Stielow J.B."/>
        </authorList>
    </citation>
    <scope>NUCLEOTIDE SEQUENCE [LARGE SCALE GENOMIC DNA]</scope>
    <source>
        <strain evidence="1 2">EI222</strain>
    </source>
</reference>
<sequence length="163" mass="19227">MDNGVARSQAQVRAMSYFHERISKLQRSVYEAILSRGEGNQITKDSKGYKQYIEELHLEQKVLGELIDWRIERKQEQTQSFQDECNSHVMTMNELMTEKRFHIQIAEANAKLQETLEVEQQRHQGTIMELNDLRRRYHQLNNLIGLGGLDKRGRRVSHEISKM</sequence>
<gene>
    <name evidence="1" type="ORF">ACJ73_07317</name>
</gene>
<evidence type="ECO:0000313" key="1">
    <source>
        <dbReference type="EMBL" id="OJD21343.1"/>
    </source>
</evidence>
<proteinExistence type="predicted"/>